<organism evidence="1 2">
    <name type="scientific">Pristionchus pacificus</name>
    <name type="common">Parasitic nematode worm</name>
    <dbReference type="NCBI Taxonomy" id="54126"/>
    <lineage>
        <taxon>Eukaryota</taxon>
        <taxon>Metazoa</taxon>
        <taxon>Ecdysozoa</taxon>
        <taxon>Nematoda</taxon>
        <taxon>Chromadorea</taxon>
        <taxon>Rhabditida</taxon>
        <taxon>Rhabditina</taxon>
        <taxon>Diplogasteromorpha</taxon>
        <taxon>Diplogasteroidea</taxon>
        <taxon>Neodiplogasteridae</taxon>
        <taxon>Pristionchus</taxon>
    </lineage>
</organism>
<reference evidence="1" key="2">
    <citation type="submission" date="2022-06" db="UniProtKB">
        <authorList>
            <consortium name="EnsemblMetazoa"/>
        </authorList>
    </citation>
    <scope>IDENTIFICATION</scope>
    <source>
        <strain evidence="1">PS312</strain>
    </source>
</reference>
<sequence length="74" mass="8546">MRLQIDITEASGIAIILLLFIIALLLNYIIINYSCIRGNKEDNKLKKGWRYLFHITPSSNSKLLVRNECPEQIV</sequence>
<evidence type="ECO:0000313" key="2">
    <source>
        <dbReference type="Proteomes" id="UP000005239"/>
    </source>
</evidence>
<reference evidence="2" key="1">
    <citation type="journal article" date="2008" name="Nat. Genet.">
        <title>The Pristionchus pacificus genome provides a unique perspective on nematode lifestyle and parasitism.</title>
        <authorList>
            <person name="Dieterich C."/>
            <person name="Clifton S.W."/>
            <person name="Schuster L.N."/>
            <person name="Chinwalla A."/>
            <person name="Delehaunty K."/>
            <person name="Dinkelacker I."/>
            <person name="Fulton L."/>
            <person name="Fulton R."/>
            <person name="Godfrey J."/>
            <person name="Minx P."/>
            <person name="Mitreva M."/>
            <person name="Roeseler W."/>
            <person name="Tian H."/>
            <person name="Witte H."/>
            <person name="Yang S.P."/>
            <person name="Wilson R.K."/>
            <person name="Sommer R.J."/>
        </authorList>
    </citation>
    <scope>NUCLEOTIDE SEQUENCE [LARGE SCALE GENOMIC DNA]</scope>
    <source>
        <strain evidence="2">PS312</strain>
    </source>
</reference>
<gene>
    <name evidence="1" type="primary">WBGene00206341</name>
</gene>
<accession>A0A8R1UNZ2</accession>
<dbReference type="EnsemblMetazoa" id="PPA33481.1">
    <property type="protein sequence ID" value="PPA33481.1"/>
    <property type="gene ID" value="WBGene00206341"/>
</dbReference>
<dbReference type="AlphaFoldDB" id="A0A2A6BB57"/>
<name>A0A2A6BB57_PRIPA</name>
<proteinExistence type="predicted"/>
<protein>
    <submittedName>
        <fullName evidence="1">Uncharacterized protein</fullName>
    </submittedName>
</protein>
<accession>A0A2A6BB57</accession>
<keyword evidence="2" id="KW-1185">Reference proteome</keyword>
<dbReference type="Proteomes" id="UP000005239">
    <property type="component" value="Unassembled WGS sequence"/>
</dbReference>
<evidence type="ECO:0000313" key="1">
    <source>
        <dbReference type="EnsemblMetazoa" id="PPA33481.1"/>
    </source>
</evidence>